<proteinExistence type="predicted"/>
<evidence type="ECO:0000313" key="1">
    <source>
        <dbReference type="EMBL" id="MBW4563558.1"/>
    </source>
</evidence>
<dbReference type="EMBL" id="JAHHHN010000014">
    <property type="protein sequence ID" value="MBW4563558.1"/>
    <property type="molecule type" value="Genomic_DNA"/>
</dbReference>
<comment type="caution">
    <text evidence="1">The sequence shown here is derived from an EMBL/GenBank/DDBJ whole genome shotgun (WGS) entry which is preliminary data.</text>
</comment>
<evidence type="ECO:0000313" key="2">
    <source>
        <dbReference type="Proteomes" id="UP000715781"/>
    </source>
</evidence>
<sequence>MIMPGETSEANEVDRIVTRLREILLKCWHETGFGHIEIKSERIKRDRIAVTIMGSTHYRYVISQEELQKWWIEEQKSSHSKIEYEISTQLNNHYTIE</sequence>
<protein>
    <submittedName>
        <fullName evidence="1">Uncharacterized protein</fullName>
    </submittedName>
</protein>
<dbReference type="Proteomes" id="UP000715781">
    <property type="component" value="Unassembled WGS sequence"/>
</dbReference>
<organism evidence="1 2">
    <name type="scientific">Mojavia pulchra JT2-VF2</name>
    <dbReference type="NCBI Taxonomy" id="287848"/>
    <lineage>
        <taxon>Bacteria</taxon>
        <taxon>Bacillati</taxon>
        <taxon>Cyanobacteriota</taxon>
        <taxon>Cyanophyceae</taxon>
        <taxon>Nostocales</taxon>
        <taxon>Nostocaceae</taxon>
    </lineage>
</organism>
<reference evidence="1" key="2">
    <citation type="journal article" date="2022" name="Microbiol. Resour. Announc.">
        <title>Metagenome Sequencing to Explore Phylogenomics of Terrestrial Cyanobacteria.</title>
        <authorList>
            <person name="Ward R.D."/>
            <person name="Stajich J.E."/>
            <person name="Johansen J.R."/>
            <person name="Huntemann M."/>
            <person name="Clum A."/>
            <person name="Foster B."/>
            <person name="Foster B."/>
            <person name="Roux S."/>
            <person name="Palaniappan K."/>
            <person name="Varghese N."/>
            <person name="Mukherjee S."/>
            <person name="Reddy T.B.K."/>
            <person name="Daum C."/>
            <person name="Copeland A."/>
            <person name="Chen I.A."/>
            <person name="Ivanova N.N."/>
            <person name="Kyrpides N.C."/>
            <person name="Shapiro N."/>
            <person name="Eloe-Fadrosh E.A."/>
            <person name="Pietrasiak N."/>
        </authorList>
    </citation>
    <scope>NUCLEOTIDE SEQUENCE</scope>
    <source>
        <strain evidence="1">JT2-VF2</strain>
    </source>
</reference>
<gene>
    <name evidence="1" type="ORF">KME32_20920</name>
</gene>
<dbReference type="AlphaFoldDB" id="A0A951Q1B6"/>
<reference evidence="1" key="1">
    <citation type="submission" date="2021-05" db="EMBL/GenBank/DDBJ databases">
        <authorList>
            <person name="Pietrasiak N."/>
            <person name="Ward R."/>
            <person name="Stajich J.E."/>
            <person name="Kurbessoian T."/>
        </authorList>
    </citation>
    <scope>NUCLEOTIDE SEQUENCE</scope>
    <source>
        <strain evidence="1">JT2-VF2</strain>
    </source>
</reference>
<name>A0A951Q1B6_9NOST</name>
<accession>A0A951Q1B6</accession>